<evidence type="ECO:0000256" key="1">
    <source>
        <dbReference type="ARBA" id="ARBA00004429"/>
    </source>
</evidence>
<dbReference type="EMBL" id="JAGMWN010000001">
    <property type="protein sequence ID" value="MBP5855937.1"/>
    <property type="molecule type" value="Genomic_DNA"/>
</dbReference>
<comment type="subcellular location">
    <subcellularLocation>
        <location evidence="1 9">Cell inner membrane</location>
        <topology evidence="1 9">Multi-pass membrane protein</topology>
    </subcellularLocation>
</comment>
<evidence type="ECO:0000313" key="11">
    <source>
        <dbReference type="EMBL" id="MBP5855937.1"/>
    </source>
</evidence>
<evidence type="ECO:0000256" key="5">
    <source>
        <dbReference type="ARBA" id="ARBA00022692"/>
    </source>
</evidence>
<keyword evidence="3" id="KW-1003">Cell membrane</keyword>
<keyword evidence="12" id="KW-1185">Reference proteome</keyword>
<evidence type="ECO:0000313" key="12">
    <source>
        <dbReference type="Proteomes" id="UP000672602"/>
    </source>
</evidence>
<feature type="transmembrane region" description="Helical" evidence="9">
    <location>
        <begin position="154"/>
        <end position="176"/>
    </location>
</feature>
<keyword evidence="5 9" id="KW-0812">Transmembrane</keyword>
<keyword evidence="2 9" id="KW-0813">Transport</keyword>
<protein>
    <recommendedName>
        <fullName evidence="9">TRAP transporter small permease protein</fullName>
    </recommendedName>
</protein>
<feature type="domain" description="Tripartite ATP-independent periplasmic transporters DctQ component" evidence="10">
    <location>
        <begin position="53"/>
        <end position="177"/>
    </location>
</feature>
<dbReference type="Proteomes" id="UP000672602">
    <property type="component" value="Unassembled WGS sequence"/>
</dbReference>
<reference evidence="11" key="1">
    <citation type="submission" date="2021-04" db="EMBL/GenBank/DDBJ databases">
        <authorList>
            <person name="Zhang D.-C."/>
        </authorList>
    </citation>
    <scope>NUCLEOTIDE SEQUENCE</scope>
    <source>
        <strain evidence="11">CGMCC 1.15697</strain>
    </source>
</reference>
<evidence type="ECO:0000256" key="9">
    <source>
        <dbReference type="RuleBase" id="RU369079"/>
    </source>
</evidence>
<dbReference type="PANTHER" id="PTHR35011">
    <property type="entry name" value="2,3-DIKETO-L-GULONATE TRAP TRANSPORTER SMALL PERMEASE PROTEIN YIAM"/>
    <property type="match status" value="1"/>
</dbReference>
<keyword evidence="7 9" id="KW-0472">Membrane</keyword>
<comment type="similarity">
    <text evidence="8 9">Belongs to the TRAP transporter small permease family.</text>
</comment>
<dbReference type="PANTHER" id="PTHR35011:SF4">
    <property type="entry name" value="SLL1102 PROTEIN"/>
    <property type="match status" value="1"/>
</dbReference>
<dbReference type="AlphaFoldDB" id="A0A8J7S5G7"/>
<feature type="transmembrane region" description="Helical" evidence="9">
    <location>
        <begin position="108"/>
        <end position="134"/>
    </location>
</feature>
<dbReference type="RefSeq" id="WP_210680500.1">
    <property type="nucleotide sequence ID" value="NZ_JAGMWN010000001.1"/>
</dbReference>
<feature type="transmembrane region" description="Helical" evidence="9">
    <location>
        <begin position="38"/>
        <end position="60"/>
    </location>
</feature>
<dbReference type="GO" id="GO:0022857">
    <property type="term" value="F:transmembrane transporter activity"/>
    <property type="evidence" value="ECO:0007669"/>
    <property type="project" value="UniProtKB-UniRule"/>
</dbReference>
<proteinExistence type="inferred from homology"/>
<evidence type="ECO:0000256" key="8">
    <source>
        <dbReference type="ARBA" id="ARBA00038436"/>
    </source>
</evidence>
<evidence type="ECO:0000259" key="10">
    <source>
        <dbReference type="Pfam" id="PF04290"/>
    </source>
</evidence>
<gene>
    <name evidence="11" type="ORF">KAJ83_02885</name>
</gene>
<keyword evidence="6 9" id="KW-1133">Transmembrane helix</keyword>
<accession>A0A8J7S5G7</accession>
<comment type="function">
    <text evidence="9">Part of the tripartite ATP-independent periplasmic (TRAP) transport system.</text>
</comment>
<evidence type="ECO:0000256" key="4">
    <source>
        <dbReference type="ARBA" id="ARBA00022519"/>
    </source>
</evidence>
<dbReference type="Pfam" id="PF04290">
    <property type="entry name" value="DctQ"/>
    <property type="match status" value="1"/>
</dbReference>
<evidence type="ECO:0000256" key="2">
    <source>
        <dbReference type="ARBA" id="ARBA00022448"/>
    </source>
</evidence>
<feature type="transmembrane region" description="Helical" evidence="9">
    <location>
        <begin position="66"/>
        <end position="87"/>
    </location>
</feature>
<sequence>MRHRAPSPSTAPRDMGPAALVSGLADAIDRVNRSIGAVVGWCALMLVLVQAGIVLMRYIFGAGSVFAQEAVLYLHGTLLLLGAAYTLSRDGHVRLDLFHRNFGPRGRALVDLIGTAVLLIPVALVIWSTGWGYVASAWQSLEGSPEVSGIPARFLLKSAILGFAGLLLLQAVASLLRAGLVLARPSRHGTAREGK</sequence>
<dbReference type="GO" id="GO:0005886">
    <property type="term" value="C:plasma membrane"/>
    <property type="evidence" value="ECO:0007669"/>
    <property type="project" value="UniProtKB-SubCell"/>
</dbReference>
<organism evidence="11 12">
    <name type="scientific">Marivibrio halodurans</name>
    <dbReference type="NCBI Taxonomy" id="2039722"/>
    <lineage>
        <taxon>Bacteria</taxon>
        <taxon>Pseudomonadati</taxon>
        <taxon>Pseudomonadota</taxon>
        <taxon>Alphaproteobacteria</taxon>
        <taxon>Rhodospirillales</taxon>
        <taxon>Rhodospirillaceae</taxon>
        <taxon>Marivibrio</taxon>
    </lineage>
</organism>
<keyword evidence="4 9" id="KW-0997">Cell inner membrane</keyword>
<dbReference type="InterPro" id="IPR007387">
    <property type="entry name" value="TRAP_DctQ"/>
</dbReference>
<evidence type="ECO:0000256" key="7">
    <source>
        <dbReference type="ARBA" id="ARBA00023136"/>
    </source>
</evidence>
<name>A0A8J7S5G7_9PROT</name>
<comment type="subunit">
    <text evidence="9">The complex comprises the extracytoplasmic solute receptor protein and the two transmembrane proteins.</text>
</comment>
<comment type="caution">
    <text evidence="11">The sequence shown here is derived from an EMBL/GenBank/DDBJ whole genome shotgun (WGS) entry which is preliminary data.</text>
</comment>
<dbReference type="InterPro" id="IPR055348">
    <property type="entry name" value="DctQ"/>
</dbReference>
<evidence type="ECO:0000256" key="6">
    <source>
        <dbReference type="ARBA" id="ARBA00022989"/>
    </source>
</evidence>
<evidence type="ECO:0000256" key="3">
    <source>
        <dbReference type="ARBA" id="ARBA00022475"/>
    </source>
</evidence>